<proteinExistence type="predicted"/>
<evidence type="ECO:0000313" key="2">
    <source>
        <dbReference type="Proteomes" id="UP000254400"/>
    </source>
</evidence>
<gene>
    <name evidence="1" type="ORF">NCTC10343_01654</name>
</gene>
<dbReference type="EMBL" id="UGSC01000001">
    <property type="protein sequence ID" value="SUA68382.1"/>
    <property type="molecule type" value="Genomic_DNA"/>
</dbReference>
<reference evidence="1 2" key="1">
    <citation type="submission" date="2018-06" db="EMBL/GenBank/DDBJ databases">
        <authorList>
            <consortium name="Pathogen Informatics"/>
            <person name="Doyle S."/>
        </authorList>
    </citation>
    <scope>NUCLEOTIDE SEQUENCE [LARGE SCALE GENOMIC DNA]</scope>
    <source>
        <strain evidence="1 2">NCTC10343</strain>
    </source>
</reference>
<evidence type="ECO:0000313" key="1">
    <source>
        <dbReference type="EMBL" id="SUA68382.1"/>
    </source>
</evidence>
<sequence>MCEKDLTIDEVSKAVDNTFTLKKVIIDDRTFSYYENFRNSEIEILVSEYHDIYDKVHEINPNFNLLIEGLIIKHFTRIGLERMSFSMHRDIKRFMKNIIQLNDMQSKSEDISYLDKFMSVFSKDDIAKVEKKLESRSEVGKMNYTTTDHFYEQIGINFTWVRNELKATTEDIAKYCSLTVDEIEGFEQGHSLLTDMRTLQDTYMKALMDYAREHGIHFMPLLSKICETK</sequence>
<dbReference type="AlphaFoldDB" id="A0A378XUS8"/>
<organism evidence="1 2">
    <name type="scientific">Paenibacillus polymyxa</name>
    <name type="common">Bacillus polymyxa</name>
    <dbReference type="NCBI Taxonomy" id="1406"/>
    <lineage>
        <taxon>Bacteria</taxon>
        <taxon>Bacillati</taxon>
        <taxon>Bacillota</taxon>
        <taxon>Bacilli</taxon>
        <taxon>Bacillales</taxon>
        <taxon>Paenibacillaceae</taxon>
        <taxon>Paenibacillus</taxon>
    </lineage>
</organism>
<dbReference type="GeneID" id="93350437"/>
<dbReference type="Proteomes" id="UP000254400">
    <property type="component" value="Unassembled WGS sequence"/>
</dbReference>
<name>A0A378XUS8_PAEPO</name>
<accession>A0A378XUS8</accession>
<protein>
    <submittedName>
        <fullName evidence="1">Uncharacterized protein</fullName>
    </submittedName>
</protein>
<dbReference type="RefSeq" id="WP_019686737.1">
    <property type="nucleotide sequence ID" value="NZ_CP036496.1"/>
</dbReference>